<dbReference type="GeneTree" id="ENSGT00940000156764"/>
<evidence type="ECO:0000256" key="2">
    <source>
        <dbReference type="ARBA" id="ARBA00022679"/>
    </source>
</evidence>
<evidence type="ECO:0000313" key="6">
    <source>
        <dbReference type="Proteomes" id="UP000694388"/>
    </source>
</evidence>
<accession>A0A8C4Q1N9</accession>
<evidence type="ECO:0000256" key="3">
    <source>
        <dbReference type="ARBA" id="ARBA00022777"/>
    </source>
</evidence>
<dbReference type="GO" id="GO:0005737">
    <property type="term" value="C:cytoplasm"/>
    <property type="evidence" value="ECO:0007669"/>
    <property type="project" value="TreeGrafter"/>
</dbReference>
<keyword evidence="2 4" id="KW-0808">Transferase</keyword>
<organism evidence="5 6">
    <name type="scientific">Eptatretus burgeri</name>
    <name type="common">Inshore hagfish</name>
    <dbReference type="NCBI Taxonomy" id="7764"/>
    <lineage>
        <taxon>Eukaryota</taxon>
        <taxon>Metazoa</taxon>
        <taxon>Chordata</taxon>
        <taxon>Craniata</taxon>
        <taxon>Vertebrata</taxon>
        <taxon>Cyclostomata</taxon>
        <taxon>Myxini</taxon>
        <taxon>Myxiniformes</taxon>
        <taxon>Myxinidae</taxon>
        <taxon>Eptatretinae</taxon>
        <taxon>Eptatretus</taxon>
    </lineage>
</organism>
<proteinExistence type="inferred from homology"/>
<keyword evidence="6" id="KW-1185">Reference proteome</keyword>
<comment type="similarity">
    <text evidence="1 4">Belongs to the inositol phosphokinase (IPK) family.</text>
</comment>
<dbReference type="SUPFAM" id="SSF56104">
    <property type="entry name" value="SAICAR synthase-like"/>
    <property type="match status" value="1"/>
</dbReference>
<dbReference type="GO" id="GO:0032958">
    <property type="term" value="P:inositol phosphate biosynthetic process"/>
    <property type="evidence" value="ECO:0007669"/>
    <property type="project" value="InterPro"/>
</dbReference>
<dbReference type="Proteomes" id="UP000694388">
    <property type="component" value="Unplaced"/>
</dbReference>
<sequence length="181" mass="20825">MYDKMVVVDPKAPTAEEHALRAVTKPRYMQWRETLSSSANLGFRIEGIKTDDGSINTNFKKTNTKEQIISLFKSFTNDNTHVQTKYLMRLRAMRDTLEISPFFQAHEVVGSSLLFVHDSRDQAKVWMIDFGKTRAMPVGQRLSHRKAWQEGNREDGYLTGLDHLITIIEDMLQSSTLQDSQ</sequence>
<dbReference type="InterPro" id="IPR038286">
    <property type="entry name" value="IPK_sf"/>
</dbReference>
<dbReference type="GO" id="GO:0005634">
    <property type="term" value="C:nucleus"/>
    <property type="evidence" value="ECO:0007669"/>
    <property type="project" value="TreeGrafter"/>
</dbReference>
<dbReference type="Pfam" id="PF03770">
    <property type="entry name" value="IPK"/>
    <property type="match status" value="1"/>
</dbReference>
<evidence type="ECO:0000313" key="5">
    <source>
        <dbReference type="Ensembl" id="ENSEBUP00000008579.1"/>
    </source>
</evidence>
<dbReference type="InterPro" id="IPR005522">
    <property type="entry name" value="IPK"/>
</dbReference>
<dbReference type="Gene3D" id="3.30.470.160">
    <property type="entry name" value="Inositol polyphosphate kinase"/>
    <property type="match status" value="1"/>
</dbReference>
<dbReference type="EC" id="2.7.-.-" evidence="4"/>
<reference evidence="5" key="2">
    <citation type="submission" date="2025-09" db="UniProtKB">
        <authorList>
            <consortium name="Ensembl"/>
        </authorList>
    </citation>
    <scope>IDENTIFICATION</scope>
</reference>
<dbReference type="PANTHER" id="PTHR12400">
    <property type="entry name" value="INOSITOL POLYPHOSPHATE KINASE"/>
    <property type="match status" value="1"/>
</dbReference>
<dbReference type="AlphaFoldDB" id="A0A8C4Q1N9"/>
<protein>
    <recommendedName>
        <fullName evidence="4">Kinase</fullName>
        <ecNumber evidence="4">2.7.-.-</ecNumber>
    </recommendedName>
</protein>
<dbReference type="GO" id="GO:0000828">
    <property type="term" value="F:inositol hexakisphosphate kinase activity"/>
    <property type="evidence" value="ECO:0007669"/>
    <property type="project" value="TreeGrafter"/>
</dbReference>
<name>A0A8C4Q1N9_EPTBU</name>
<dbReference type="PANTHER" id="PTHR12400:SF26">
    <property type="entry name" value="KINASE"/>
    <property type="match status" value="1"/>
</dbReference>
<dbReference type="GO" id="GO:0046854">
    <property type="term" value="P:phosphatidylinositol phosphate biosynthetic process"/>
    <property type="evidence" value="ECO:0007669"/>
    <property type="project" value="TreeGrafter"/>
</dbReference>
<dbReference type="Ensembl" id="ENSEBUT00000009085.1">
    <property type="protein sequence ID" value="ENSEBUP00000008579.1"/>
    <property type="gene ID" value="ENSEBUG00000005550.1"/>
</dbReference>
<keyword evidence="3 4" id="KW-0418">Kinase</keyword>
<dbReference type="OMA" id="MAWRETI"/>
<reference evidence="5" key="1">
    <citation type="submission" date="2025-08" db="UniProtKB">
        <authorList>
            <consortium name="Ensembl"/>
        </authorList>
    </citation>
    <scope>IDENTIFICATION</scope>
</reference>
<evidence type="ECO:0000256" key="1">
    <source>
        <dbReference type="ARBA" id="ARBA00007374"/>
    </source>
</evidence>
<evidence type="ECO:0000256" key="4">
    <source>
        <dbReference type="RuleBase" id="RU363090"/>
    </source>
</evidence>